<proteinExistence type="predicted"/>
<evidence type="ECO:0000313" key="5">
    <source>
        <dbReference type="Proteomes" id="UP000248917"/>
    </source>
</evidence>
<protein>
    <submittedName>
        <fullName evidence="4">Putative acetyltransferase</fullName>
    </submittedName>
</protein>
<evidence type="ECO:0000259" key="3">
    <source>
        <dbReference type="PROSITE" id="PS51186"/>
    </source>
</evidence>
<accession>A0A326RXL8</accession>
<dbReference type="GO" id="GO:0016747">
    <property type="term" value="F:acyltransferase activity, transferring groups other than amino-acyl groups"/>
    <property type="evidence" value="ECO:0007669"/>
    <property type="project" value="InterPro"/>
</dbReference>
<dbReference type="RefSeq" id="WP_111391373.1">
    <property type="nucleotide sequence ID" value="NZ_JBKBOX010000001.1"/>
</dbReference>
<evidence type="ECO:0000313" key="4">
    <source>
        <dbReference type="EMBL" id="PZV86214.1"/>
    </source>
</evidence>
<comment type="caution">
    <text evidence="4">The sequence shown here is derived from an EMBL/GenBank/DDBJ whole genome shotgun (WGS) entry which is preliminary data.</text>
</comment>
<dbReference type="PANTHER" id="PTHR43800">
    <property type="entry name" value="PEPTIDYL-LYSINE N-ACETYLTRANSFERASE YJAB"/>
    <property type="match status" value="1"/>
</dbReference>
<evidence type="ECO:0000256" key="1">
    <source>
        <dbReference type="ARBA" id="ARBA00022679"/>
    </source>
</evidence>
<dbReference type="InterPro" id="IPR016181">
    <property type="entry name" value="Acyl_CoA_acyltransferase"/>
</dbReference>
<keyword evidence="5" id="KW-1185">Reference proteome</keyword>
<dbReference type="Pfam" id="PF13673">
    <property type="entry name" value="Acetyltransf_10"/>
    <property type="match status" value="1"/>
</dbReference>
<dbReference type="PANTHER" id="PTHR43800:SF1">
    <property type="entry name" value="PEPTIDYL-LYSINE N-ACETYLTRANSFERASE YJAB"/>
    <property type="match status" value="1"/>
</dbReference>
<feature type="domain" description="N-acetyltransferase" evidence="3">
    <location>
        <begin position="6"/>
        <end position="146"/>
    </location>
</feature>
<dbReference type="PROSITE" id="PS51186">
    <property type="entry name" value="GNAT"/>
    <property type="match status" value="1"/>
</dbReference>
<dbReference type="InterPro" id="IPR000182">
    <property type="entry name" value="GNAT_dom"/>
</dbReference>
<gene>
    <name evidence="4" type="ORF">CLV31_102109</name>
</gene>
<reference evidence="4 5" key="1">
    <citation type="submission" date="2018-06" db="EMBL/GenBank/DDBJ databases">
        <title>Genomic Encyclopedia of Archaeal and Bacterial Type Strains, Phase II (KMG-II): from individual species to whole genera.</title>
        <authorList>
            <person name="Goeker M."/>
        </authorList>
    </citation>
    <scope>NUCLEOTIDE SEQUENCE [LARGE SCALE GENOMIC DNA]</scope>
    <source>
        <strain evidence="4 5">T4</strain>
    </source>
</reference>
<keyword evidence="2" id="KW-0012">Acyltransferase</keyword>
<evidence type="ECO:0000256" key="2">
    <source>
        <dbReference type="ARBA" id="ARBA00023315"/>
    </source>
</evidence>
<keyword evidence="1 4" id="KW-0808">Transferase</keyword>
<dbReference type="Proteomes" id="UP000248917">
    <property type="component" value="Unassembled WGS sequence"/>
</dbReference>
<dbReference type="AlphaFoldDB" id="A0A326RXL8"/>
<dbReference type="OrthoDB" id="9789605at2"/>
<dbReference type="Gene3D" id="3.40.630.30">
    <property type="match status" value="1"/>
</dbReference>
<name>A0A326RXL8_9BACT</name>
<dbReference type="EMBL" id="QKTX01000002">
    <property type="protein sequence ID" value="PZV86214.1"/>
    <property type="molecule type" value="Genomic_DNA"/>
</dbReference>
<sequence length="150" mass="17557">MLLDNFSIQSYQPFHREQLLMVWERSVRATHQFLDEDDFEKIKLLVQGIDFTQLEVFCLMGGTKVYGFLGVAERKLEMLFLDPDLFGNGYGKQMLDFAIYRLRCETVDVNEQNESARRFYEKAGFVVIGRSETDGEGMPYPILNMQFKEL</sequence>
<organism evidence="4 5">
    <name type="scientific">Algoriphagus aquaeductus</name>
    <dbReference type="NCBI Taxonomy" id="475299"/>
    <lineage>
        <taxon>Bacteria</taxon>
        <taxon>Pseudomonadati</taxon>
        <taxon>Bacteroidota</taxon>
        <taxon>Cytophagia</taxon>
        <taxon>Cytophagales</taxon>
        <taxon>Cyclobacteriaceae</taxon>
        <taxon>Algoriphagus</taxon>
    </lineage>
</organism>
<dbReference type="SUPFAM" id="SSF55729">
    <property type="entry name" value="Acyl-CoA N-acyltransferases (Nat)"/>
    <property type="match status" value="1"/>
</dbReference>